<feature type="region of interest" description="Disordered" evidence="1">
    <location>
        <begin position="194"/>
        <end position="215"/>
    </location>
</feature>
<feature type="compositionally biased region" description="Pro residues" evidence="1">
    <location>
        <begin position="133"/>
        <end position="154"/>
    </location>
</feature>
<comment type="caution">
    <text evidence="2">The sequence shown here is derived from an EMBL/GenBank/DDBJ whole genome shotgun (WGS) entry which is preliminary data.</text>
</comment>
<dbReference type="EMBL" id="CAUYUJ010001337">
    <property type="protein sequence ID" value="CAK0795437.1"/>
    <property type="molecule type" value="Genomic_DNA"/>
</dbReference>
<feature type="non-terminal residue" evidence="2">
    <location>
        <position position="1"/>
    </location>
</feature>
<organism evidence="2 3">
    <name type="scientific">Prorocentrum cordatum</name>
    <dbReference type="NCBI Taxonomy" id="2364126"/>
    <lineage>
        <taxon>Eukaryota</taxon>
        <taxon>Sar</taxon>
        <taxon>Alveolata</taxon>
        <taxon>Dinophyceae</taxon>
        <taxon>Prorocentrales</taxon>
        <taxon>Prorocentraceae</taxon>
        <taxon>Prorocentrum</taxon>
    </lineage>
</organism>
<feature type="compositionally biased region" description="Polar residues" evidence="1">
    <location>
        <begin position="194"/>
        <end position="209"/>
    </location>
</feature>
<dbReference type="Proteomes" id="UP001189429">
    <property type="component" value="Unassembled WGS sequence"/>
</dbReference>
<feature type="region of interest" description="Disordered" evidence="1">
    <location>
        <begin position="112"/>
        <end position="157"/>
    </location>
</feature>
<feature type="region of interest" description="Disordered" evidence="1">
    <location>
        <begin position="246"/>
        <end position="266"/>
    </location>
</feature>
<keyword evidence="3" id="KW-1185">Reference proteome</keyword>
<reference evidence="2" key="1">
    <citation type="submission" date="2023-10" db="EMBL/GenBank/DDBJ databases">
        <authorList>
            <person name="Chen Y."/>
            <person name="Shah S."/>
            <person name="Dougan E. K."/>
            <person name="Thang M."/>
            <person name="Chan C."/>
        </authorList>
    </citation>
    <scope>NUCLEOTIDE SEQUENCE [LARGE SCALE GENOMIC DNA]</scope>
</reference>
<proteinExistence type="predicted"/>
<sequence length="289" mass="30987">EPLWLKRCCLHILDSGHANGDSGRLCDGQGAPRLPPGAPRAAPRWPQKERKPKAKKVRFANGSRARVPPEPLPRLARVPLPPPPRPAVRVTRRRLTLAERVARAGIPEGAIALDSDGGEVDSDPGVAGAAAAAPPPPREAGPQAWPPWLQPPPELAGAGARSRSYVVDVCSLQVLRATFYWSDDKQMHMGASAQGTPITARPSTPSALQHSPARASAGRHRFEHIERFETAAVKRNSADLFEHLNADLTNTHGKTPGGDSRADERGERAPLLAARLLSGCAYLLNRYAG</sequence>
<accession>A0ABN9PQN0</accession>
<evidence type="ECO:0000313" key="2">
    <source>
        <dbReference type="EMBL" id="CAK0795437.1"/>
    </source>
</evidence>
<evidence type="ECO:0000313" key="3">
    <source>
        <dbReference type="Proteomes" id="UP001189429"/>
    </source>
</evidence>
<feature type="region of interest" description="Disordered" evidence="1">
    <location>
        <begin position="19"/>
        <end position="87"/>
    </location>
</feature>
<protein>
    <submittedName>
        <fullName evidence="2">Uncharacterized protein</fullName>
    </submittedName>
</protein>
<gene>
    <name evidence="2" type="ORF">PCOR1329_LOCUS5117</name>
</gene>
<evidence type="ECO:0000256" key="1">
    <source>
        <dbReference type="SAM" id="MobiDB-lite"/>
    </source>
</evidence>
<name>A0ABN9PQN0_9DINO</name>